<dbReference type="PANTHER" id="PTHR19139">
    <property type="entry name" value="AQUAPORIN TRANSPORTER"/>
    <property type="match status" value="1"/>
</dbReference>
<dbReference type="InterPro" id="IPR000425">
    <property type="entry name" value="MIP"/>
</dbReference>
<dbReference type="InterPro" id="IPR023271">
    <property type="entry name" value="Aquaporin-like"/>
</dbReference>
<evidence type="ECO:0000256" key="6">
    <source>
        <dbReference type="SAM" id="Phobius"/>
    </source>
</evidence>
<dbReference type="PRINTS" id="PR00783">
    <property type="entry name" value="MINTRINSICP"/>
</dbReference>
<evidence type="ECO:0000256" key="1">
    <source>
        <dbReference type="ARBA" id="ARBA00004141"/>
    </source>
</evidence>
<comment type="subcellular location">
    <subcellularLocation>
        <location evidence="1">Membrane</location>
        <topology evidence="1">Multi-pass membrane protein</topology>
    </subcellularLocation>
</comment>
<feature type="transmembrane region" description="Helical" evidence="6">
    <location>
        <begin position="220"/>
        <end position="241"/>
    </location>
</feature>
<feature type="transmembrane region" description="Helical" evidence="6">
    <location>
        <begin position="100"/>
        <end position="125"/>
    </location>
</feature>
<comment type="similarity">
    <text evidence="5">Belongs to the MIP/aquaporin (TC 1.A.8) family.</text>
</comment>
<evidence type="ECO:0000256" key="2">
    <source>
        <dbReference type="ARBA" id="ARBA00022692"/>
    </source>
</evidence>
<keyword evidence="2 5" id="KW-0812">Transmembrane</keyword>
<dbReference type="RefSeq" id="XP_018320519.1">
    <property type="nucleotide sequence ID" value="XM_018465017.1"/>
</dbReference>
<evidence type="ECO:0000313" key="7">
    <source>
        <dbReference type="Proteomes" id="UP000192223"/>
    </source>
</evidence>
<gene>
    <name evidence="8" type="primary">LOC108733727</name>
</gene>
<dbReference type="KEGG" id="apln:108733727"/>
<dbReference type="GeneID" id="108733727"/>
<dbReference type="Proteomes" id="UP000192223">
    <property type="component" value="Unplaced"/>
</dbReference>
<dbReference type="PANTHER" id="PTHR19139:SF270">
    <property type="entry name" value="ENTOMOGLYCEROPORIN 1-RELATED"/>
    <property type="match status" value="1"/>
</dbReference>
<feature type="transmembrane region" description="Helical" evidence="6">
    <location>
        <begin position="20"/>
        <end position="40"/>
    </location>
</feature>
<feature type="transmembrane region" description="Helical" evidence="6">
    <location>
        <begin position="60"/>
        <end position="79"/>
    </location>
</feature>
<evidence type="ECO:0000313" key="8">
    <source>
        <dbReference type="RefSeq" id="XP_018320519.1"/>
    </source>
</evidence>
<dbReference type="GO" id="GO:0015267">
    <property type="term" value="F:channel activity"/>
    <property type="evidence" value="ECO:0007669"/>
    <property type="project" value="InterPro"/>
</dbReference>
<dbReference type="STRING" id="224129.A0A1W4W8X8"/>
<feature type="transmembrane region" description="Helical" evidence="6">
    <location>
        <begin position="145"/>
        <end position="167"/>
    </location>
</feature>
<dbReference type="InterPro" id="IPR034294">
    <property type="entry name" value="Aquaporin_transptr"/>
</dbReference>
<dbReference type="SUPFAM" id="SSF81338">
    <property type="entry name" value="Aquaporin-like"/>
    <property type="match status" value="1"/>
</dbReference>
<keyword evidence="3 6" id="KW-1133">Transmembrane helix</keyword>
<dbReference type="Gene3D" id="1.20.1080.10">
    <property type="entry name" value="Glycerol uptake facilitator protein"/>
    <property type="match status" value="1"/>
</dbReference>
<sequence length="251" mass="27592">MSEGRHFAGMEIKKPTKKKVFVYITLFFSEFFGSCILLIFGCLGCSVYEFVYEPPVQVHLIAFSFGFAAFISLMTFIPISGSHINPQITIAAVILGKLNILRAIVYCLAQFSGAIAGYALLLIVLPGMYRDQHFCVNRMNDNLEVYQALLVEILMTAALIFTCGAVWDAKSAGWMDSVSIRLGLVIAALATVGASLSGASMNTARSFGPALLNNSWKAHWIYWVGPTVGSVFSSVVYRFLFEPFDDSDDTE</sequence>
<dbReference type="Pfam" id="PF00230">
    <property type="entry name" value="MIP"/>
    <property type="match status" value="1"/>
</dbReference>
<name>A0A1W4W8X8_AGRPL</name>
<accession>A0A1W4W8X8</accession>
<evidence type="ECO:0000256" key="5">
    <source>
        <dbReference type="RuleBase" id="RU000477"/>
    </source>
</evidence>
<proteinExistence type="inferred from homology"/>
<feature type="transmembrane region" description="Helical" evidence="6">
    <location>
        <begin position="179"/>
        <end position="200"/>
    </location>
</feature>
<keyword evidence="7" id="KW-1185">Reference proteome</keyword>
<organism evidence="7 8">
    <name type="scientific">Agrilus planipennis</name>
    <name type="common">Emerald ash borer</name>
    <name type="synonym">Agrilus marcopoli</name>
    <dbReference type="NCBI Taxonomy" id="224129"/>
    <lineage>
        <taxon>Eukaryota</taxon>
        <taxon>Metazoa</taxon>
        <taxon>Ecdysozoa</taxon>
        <taxon>Arthropoda</taxon>
        <taxon>Hexapoda</taxon>
        <taxon>Insecta</taxon>
        <taxon>Pterygota</taxon>
        <taxon>Neoptera</taxon>
        <taxon>Endopterygota</taxon>
        <taxon>Coleoptera</taxon>
        <taxon>Polyphaga</taxon>
        <taxon>Elateriformia</taxon>
        <taxon>Buprestoidea</taxon>
        <taxon>Buprestidae</taxon>
        <taxon>Agrilinae</taxon>
        <taxon>Agrilus</taxon>
    </lineage>
</organism>
<dbReference type="InParanoid" id="A0A1W4W8X8"/>
<evidence type="ECO:0000256" key="3">
    <source>
        <dbReference type="ARBA" id="ARBA00022989"/>
    </source>
</evidence>
<dbReference type="AlphaFoldDB" id="A0A1W4W8X8"/>
<dbReference type="GO" id="GO:0005886">
    <property type="term" value="C:plasma membrane"/>
    <property type="evidence" value="ECO:0007669"/>
    <property type="project" value="TreeGrafter"/>
</dbReference>
<dbReference type="OrthoDB" id="3222at2759"/>
<keyword evidence="4 6" id="KW-0472">Membrane</keyword>
<evidence type="ECO:0000256" key="4">
    <source>
        <dbReference type="ARBA" id="ARBA00023136"/>
    </source>
</evidence>
<reference evidence="8" key="1">
    <citation type="submission" date="2025-08" db="UniProtKB">
        <authorList>
            <consortium name="RefSeq"/>
        </authorList>
    </citation>
    <scope>IDENTIFICATION</scope>
    <source>
        <tissue evidence="8">Entire body</tissue>
    </source>
</reference>
<protein>
    <submittedName>
        <fullName evidence="8">Aquaporin-like</fullName>
    </submittedName>
</protein>
<keyword evidence="5" id="KW-0813">Transport</keyword>